<evidence type="ECO:0000256" key="1">
    <source>
        <dbReference type="SAM" id="Phobius"/>
    </source>
</evidence>
<dbReference type="Proteomes" id="UP000324324">
    <property type="component" value="Unassembled WGS sequence"/>
</dbReference>
<keyword evidence="1" id="KW-1133">Transmembrane helix</keyword>
<dbReference type="AlphaFoldDB" id="A0A5M8AB26"/>
<gene>
    <name evidence="2" type="ORF">F1599_17795</name>
</gene>
<dbReference type="Pfam" id="PF06496">
    <property type="entry name" value="DUF1097"/>
    <property type="match status" value="1"/>
</dbReference>
<organism evidence="2 3">
    <name type="scientific">Cupriavidus cauae</name>
    <dbReference type="NCBI Taxonomy" id="2608999"/>
    <lineage>
        <taxon>Bacteria</taxon>
        <taxon>Pseudomonadati</taxon>
        <taxon>Pseudomonadota</taxon>
        <taxon>Betaproteobacteria</taxon>
        <taxon>Burkholderiales</taxon>
        <taxon>Burkholderiaceae</taxon>
        <taxon>Cupriavidus</taxon>
    </lineage>
</organism>
<evidence type="ECO:0000313" key="2">
    <source>
        <dbReference type="EMBL" id="KAA6120997.1"/>
    </source>
</evidence>
<feature type="transmembrane region" description="Helical" evidence="1">
    <location>
        <begin position="130"/>
        <end position="151"/>
    </location>
</feature>
<keyword evidence="1" id="KW-0812">Transmembrane</keyword>
<proteinExistence type="predicted"/>
<name>A0A5M8AB26_9BURK</name>
<reference evidence="2 3" key="1">
    <citation type="submission" date="2019-09" db="EMBL/GenBank/DDBJ databases">
        <title>Isolation of a novel species in the genus Cupriavidus from patients with sepsis using whole genome sequencing.</title>
        <authorList>
            <person name="Kweon O.J."/>
            <person name="Lee M.-K."/>
        </authorList>
    </citation>
    <scope>NUCLEOTIDE SEQUENCE [LARGE SCALE GENOMIC DNA]</scope>
    <source>
        <strain evidence="2 3">MKL-01</strain>
    </source>
</reference>
<dbReference type="InterPro" id="IPR009476">
    <property type="entry name" value="DUF1097"/>
</dbReference>
<sequence length="166" mass="17170">MADRSFPTHLKVVIAESIVASSAATLSVTALDVPVWAMFVGWISFFTRGMNLKQGAINLGCVLIGVALGIGTALAMAALTPLLGQYTLTAVVFAITGIALSLAKAPALNNLLGFFLGLVAYFASHQPPSVAAFTMLASAATLGTMAAFIAHSLQRRIQRGRGVAAH</sequence>
<feature type="transmembrane region" description="Helical" evidence="1">
    <location>
        <begin position="57"/>
        <end position="77"/>
    </location>
</feature>
<feature type="transmembrane region" description="Helical" evidence="1">
    <location>
        <begin position="20"/>
        <end position="45"/>
    </location>
</feature>
<evidence type="ECO:0000313" key="3">
    <source>
        <dbReference type="Proteomes" id="UP000324324"/>
    </source>
</evidence>
<keyword evidence="1" id="KW-0472">Membrane</keyword>
<comment type="caution">
    <text evidence="2">The sequence shown here is derived from an EMBL/GenBank/DDBJ whole genome shotgun (WGS) entry which is preliminary data.</text>
</comment>
<feature type="transmembrane region" description="Helical" evidence="1">
    <location>
        <begin position="83"/>
        <end position="100"/>
    </location>
</feature>
<dbReference type="EMBL" id="VWRN01000045">
    <property type="protein sequence ID" value="KAA6120997.1"/>
    <property type="molecule type" value="Genomic_DNA"/>
</dbReference>
<feature type="transmembrane region" description="Helical" evidence="1">
    <location>
        <begin position="107"/>
        <end position="124"/>
    </location>
</feature>
<dbReference type="RefSeq" id="WP_150083957.1">
    <property type="nucleotide sequence ID" value="NZ_CP080294.1"/>
</dbReference>
<accession>A0A5M8AB26</accession>
<protein>
    <submittedName>
        <fullName evidence="2">DUF1097 domain-containing protein</fullName>
    </submittedName>
</protein>
<keyword evidence="3" id="KW-1185">Reference proteome</keyword>